<evidence type="ECO:0000313" key="3">
    <source>
        <dbReference type="Proteomes" id="UP000186922"/>
    </source>
</evidence>
<organism evidence="2 3">
    <name type="scientific">Ramazzottius varieornatus</name>
    <name type="common">Water bear</name>
    <name type="synonym">Tardigrade</name>
    <dbReference type="NCBI Taxonomy" id="947166"/>
    <lineage>
        <taxon>Eukaryota</taxon>
        <taxon>Metazoa</taxon>
        <taxon>Ecdysozoa</taxon>
        <taxon>Tardigrada</taxon>
        <taxon>Eutardigrada</taxon>
        <taxon>Parachela</taxon>
        <taxon>Hypsibioidea</taxon>
        <taxon>Ramazzottiidae</taxon>
        <taxon>Ramazzottius</taxon>
    </lineage>
</organism>
<dbReference type="AlphaFoldDB" id="A0A1D1VJ46"/>
<proteinExistence type="predicted"/>
<gene>
    <name evidence="2" type="primary">RvY_12325-1</name>
    <name evidence="2" type="synonym">RvY_12325.1</name>
    <name evidence="2" type="ORF">RvY_12325</name>
</gene>
<evidence type="ECO:0000256" key="1">
    <source>
        <dbReference type="SAM" id="MobiDB-lite"/>
    </source>
</evidence>
<name>A0A1D1VJ46_RAMVA</name>
<keyword evidence="3" id="KW-1185">Reference proteome</keyword>
<dbReference type="Proteomes" id="UP000186922">
    <property type="component" value="Unassembled WGS sequence"/>
</dbReference>
<comment type="caution">
    <text evidence="2">The sequence shown here is derived from an EMBL/GenBank/DDBJ whole genome shotgun (WGS) entry which is preliminary data.</text>
</comment>
<evidence type="ECO:0000313" key="2">
    <source>
        <dbReference type="EMBL" id="GAV01647.1"/>
    </source>
</evidence>
<feature type="region of interest" description="Disordered" evidence="1">
    <location>
        <begin position="1"/>
        <end position="22"/>
    </location>
</feature>
<protein>
    <submittedName>
        <fullName evidence="2">Uncharacterized protein</fullName>
    </submittedName>
</protein>
<sequence>MVEQGRDQERRFFDPNKNPGIREDMEHVSWADEQSAEKTRAYEIPSSRSTFKLLKRALLHLFGASGDGQDVSFLTAKYELLQLQIAALFSTITFSWTTLPSSTTAFVTTSLLADSSPPGRFVLLMLRKLFKMDPVLKVS</sequence>
<dbReference type="EMBL" id="BDGG01000007">
    <property type="protein sequence ID" value="GAV01647.1"/>
    <property type="molecule type" value="Genomic_DNA"/>
</dbReference>
<reference evidence="2 3" key="1">
    <citation type="journal article" date="2016" name="Nat. Commun.">
        <title>Extremotolerant tardigrade genome and improved radiotolerance of human cultured cells by tardigrade-unique protein.</title>
        <authorList>
            <person name="Hashimoto T."/>
            <person name="Horikawa D.D."/>
            <person name="Saito Y."/>
            <person name="Kuwahara H."/>
            <person name="Kozuka-Hata H."/>
            <person name="Shin-I T."/>
            <person name="Minakuchi Y."/>
            <person name="Ohishi K."/>
            <person name="Motoyama A."/>
            <person name="Aizu T."/>
            <person name="Enomoto A."/>
            <person name="Kondo K."/>
            <person name="Tanaka S."/>
            <person name="Hara Y."/>
            <person name="Koshikawa S."/>
            <person name="Sagara H."/>
            <person name="Miura T."/>
            <person name="Yokobori S."/>
            <person name="Miyagawa K."/>
            <person name="Suzuki Y."/>
            <person name="Kubo T."/>
            <person name="Oyama M."/>
            <person name="Kohara Y."/>
            <person name="Fujiyama A."/>
            <person name="Arakawa K."/>
            <person name="Katayama T."/>
            <person name="Toyoda A."/>
            <person name="Kunieda T."/>
        </authorList>
    </citation>
    <scope>NUCLEOTIDE SEQUENCE [LARGE SCALE GENOMIC DNA]</scope>
    <source>
        <strain evidence="2 3">YOKOZUNA-1</strain>
    </source>
</reference>
<accession>A0A1D1VJ46</accession>